<feature type="domain" description="C2H2-type" evidence="11">
    <location>
        <begin position="251"/>
        <end position="278"/>
    </location>
</feature>
<sequence length="411" mass="47139">MSAKVVPMPPKPKQSFILRVPPNSKLGQDLLRDATSGPKTIHQLVLEHFFTFLPKPSLVQPSQKIKKTLVIVKDVSSNLQNRVQPRPLVKLLPREGIQQKQETVSLCLKSESEKLVVFEDLNVFHSQEECVSLDPAQQPTSEMEEDSIGEMMLLAVSGSNPEGEELQTEPVEDEDHREESSDCNEMDCSMVPEQSPDCQKEERLNTSIPKERKMRNLLVTIENDTPLEELSKYVDINVIALTRNHRTRRWYTCPLCGKQFNESSYLISHQRTHTGEKPYDCSHCGKSFNHKTNLNKHERIHTGEKPYSCSQCGKNFRQNSHRSRHEGIHIREKILKCPECGKTFPENKEFVIHLQSHKAKRPYGCKKCGRRFGRLSNCTRHEKTHSACKTRKQVTSGKGLMIPPQTEIFHK</sequence>
<name>A0A8C6FKG6_MOSMO</name>
<feature type="domain" description="C2H2-type" evidence="11">
    <location>
        <begin position="307"/>
        <end position="334"/>
    </location>
</feature>
<evidence type="ECO:0000313" key="13">
    <source>
        <dbReference type="Proteomes" id="UP000694544"/>
    </source>
</evidence>
<keyword evidence="8" id="KW-0539">Nucleus</keyword>
<dbReference type="Ensembl" id="ENSMMST00000013368.1">
    <property type="protein sequence ID" value="ENSMMSP00000012098.1"/>
    <property type="gene ID" value="ENSMMSG00000009272.1"/>
</dbReference>
<proteinExistence type="inferred from homology"/>
<keyword evidence="7" id="KW-0238">DNA-binding</keyword>
<evidence type="ECO:0000256" key="6">
    <source>
        <dbReference type="ARBA" id="ARBA00022833"/>
    </source>
</evidence>
<evidence type="ECO:0000259" key="11">
    <source>
        <dbReference type="PROSITE" id="PS50157"/>
    </source>
</evidence>
<protein>
    <submittedName>
        <fullName evidence="12">Zinc finger protein 200</fullName>
    </submittedName>
</protein>
<dbReference type="GO" id="GO:0005634">
    <property type="term" value="C:nucleus"/>
    <property type="evidence" value="ECO:0007669"/>
    <property type="project" value="UniProtKB-SubCell"/>
</dbReference>
<feature type="compositionally biased region" description="Acidic residues" evidence="10">
    <location>
        <begin position="162"/>
        <end position="185"/>
    </location>
</feature>
<dbReference type="GO" id="GO:0008270">
    <property type="term" value="F:zinc ion binding"/>
    <property type="evidence" value="ECO:0007669"/>
    <property type="project" value="UniProtKB-KW"/>
</dbReference>
<reference evidence="12" key="2">
    <citation type="submission" date="2025-09" db="UniProtKB">
        <authorList>
            <consortium name="Ensembl"/>
        </authorList>
    </citation>
    <scope>IDENTIFICATION</scope>
</reference>
<dbReference type="PANTHER" id="PTHR23226:SF416">
    <property type="entry name" value="FI01424P"/>
    <property type="match status" value="1"/>
</dbReference>
<keyword evidence="13" id="KW-1185">Reference proteome</keyword>
<evidence type="ECO:0000313" key="12">
    <source>
        <dbReference type="Ensembl" id="ENSMMSP00000012098.1"/>
    </source>
</evidence>
<dbReference type="AlphaFoldDB" id="A0A8C6FKG6"/>
<organism evidence="12 13">
    <name type="scientific">Moschus moschiferus</name>
    <name type="common">Siberian musk deer</name>
    <name type="synonym">Moschus sibiricus</name>
    <dbReference type="NCBI Taxonomy" id="68415"/>
    <lineage>
        <taxon>Eukaryota</taxon>
        <taxon>Metazoa</taxon>
        <taxon>Chordata</taxon>
        <taxon>Craniata</taxon>
        <taxon>Vertebrata</taxon>
        <taxon>Euteleostomi</taxon>
        <taxon>Mammalia</taxon>
        <taxon>Eutheria</taxon>
        <taxon>Laurasiatheria</taxon>
        <taxon>Artiodactyla</taxon>
        <taxon>Ruminantia</taxon>
        <taxon>Pecora</taxon>
        <taxon>Moschidae</taxon>
        <taxon>Moschus</taxon>
    </lineage>
</organism>
<evidence type="ECO:0000256" key="8">
    <source>
        <dbReference type="ARBA" id="ARBA00023242"/>
    </source>
</evidence>
<dbReference type="FunFam" id="3.30.160.60:FF:001771">
    <property type="entry name" value="Zinc finger protein 200"/>
    <property type="match status" value="1"/>
</dbReference>
<evidence type="ECO:0000256" key="2">
    <source>
        <dbReference type="ARBA" id="ARBA00006991"/>
    </source>
</evidence>
<keyword evidence="6" id="KW-0862">Zinc</keyword>
<dbReference type="InterPro" id="IPR036236">
    <property type="entry name" value="Znf_C2H2_sf"/>
</dbReference>
<evidence type="ECO:0000256" key="9">
    <source>
        <dbReference type="PROSITE-ProRule" id="PRU00042"/>
    </source>
</evidence>
<dbReference type="GO" id="GO:0000978">
    <property type="term" value="F:RNA polymerase II cis-regulatory region sequence-specific DNA binding"/>
    <property type="evidence" value="ECO:0007669"/>
    <property type="project" value="TreeGrafter"/>
</dbReference>
<reference evidence="12" key="1">
    <citation type="submission" date="2025-08" db="UniProtKB">
        <authorList>
            <consortium name="Ensembl"/>
        </authorList>
    </citation>
    <scope>IDENTIFICATION</scope>
</reference>
<feature type="region of interest" description="Disordered" evidence="10">
    <location>
        <begin position="159"/>
        <end position="202"/>
    </location>
</feature>
<dbReference type="GeneTree" id="ENSGT00940000162595"/>
<dbReference type="PROSITE" id="PS50157">
    <property type="entry name" value="ZINC_FINGER_C2H2_2"/>
    <property type="match status" value="5"/>
</dbReference>
<dbReference type="FunFam" id="3.30.160.60:FF:001830">
    <property type="entry name" value="zinc finger protein 200"/>
    <property type="match status" value="1"/>
</dbReference>
<evidence type="ECO:0000256" key="10">
    <source>
        <dbReference type="SAM" id="MobiDB-lite"/>
    </source>
</evidence>
<dbReference type="SMART" id="SM00355">
    <property type="entry name" value="ZnF_C2H2"/>
    <property type="match status" value="5"/>
</dbReference>
<dbReference type="SUPFAM" id="SSF57667">
    <property type="entry name" value="beta-beta-alpha zinc fingers"/>
    <property type="match status" value="3"/>
</dbReference>
<evidence type="ECO:0000256" key="5">
    <source>
        <dbReference type="ARBA" id="ARBA00022771"/>
    </source>
</evidence>
<dbReference type="InterPro" id="IPR013087">
    <property type="entry name" value="Znf_C2H2_type"/>
</dbReference>
<feature type="domain" description="C2H2-type" evidence="11">
    <location>
        <begin position="335"/>
        <end position="362"/>
    </location>
</feature>
<evidence type="ECO:0000256" key="1">
    <source>
        <dbReference type="ARBA" id="ARBA00004123"/>
    </source>
</evidence>
<dbReference type="GO" id="GO:0034504">
    <property type="term" value="P:protein localization to nucleus"/>
    <property type="evidence" value="ECO:0007669"/>
    <property type="project" value="Ensembl"/>
</dbReference>
<evidence type="ECO:0000256" key="3">
    <source>
        <dbReference type="ARBA" id="ARBA00022723"/>
    </source>
</evidence>
<dbReference type="Gene3D" id="3.30.160.60">
    <property type="entry name" value="Classic Zinc Finger"/>
    <property type="match status" value="5"/>
</dbReference>
<accession>A0A8C6FKG6</accession>
<comment type="subcellular location">
    <subcellularLocation>
        <location evidence="1">Nucleus</location>
    </subcellularLocation>
</comment>
<keyword evidence="4" id="KW-0677">Repeat</keyword>
<feature type="domain" description="C2H2-type" evidence="11">
    <location>
        <begin position="363"/>
        <end position="390"/>
    </location>
</feature>
<dbReference type="PANTHER" id="PTHR23226">
    <property type="entry name" value="ZINC FINGER AND SCAN DOMAIN-CONTAINING"/>
    <property type="match status" value="1"/>
</dbReference>
<dbReference type="GO" id="GO:0000981">
    <property type="term" value="F:DNA-binding transcription factor activity, RNA polymerase II-specific"/>
    <property type="evidence" value="ECO:0007669"/>
    <property type="project" value="TreeGrafter"/>
</dbReference>
<dbReference type="FunFam" id="3.30.160.60:FF:001954">
    <property type="entry name" value="Zinc finger protein 787"/>
    <property type="match status" value="1"/>
</dbReference>
<keyword evidence="3" id="KW-0479">Metal-binding</keyword>
<dbReference type="Pfam" id="PF00096">
    <property type="entry name" value="zf-C2H2"/>
    <property type="match status" value="4"/>
</dbReference>
<evidence type="ECO:0000256" key="4">
    <source>
        <dbReference type="ARBA" id="ARBA00022737"/>
    </source>
</evidence>
<dbReference type="PROSITE" id="PS00028">
    <property type="entry name" value="ZINC_FINGER_C2H2_1"/>
    <property type="match status" value="5"/>
</dbReference>
<feature type="domain" description="C2H2-type" evidence="11">
    <location>
        <begin position="279"/>
        <end position="306"/>
    </location>
</feature>
<gene>
    <name evidence="12" type="primary">ZNF200</name>
</gene>
<evidence type="ECO:0000256" key="7">
    <source>
        <dbReference type="ARBA" id="ARBA00023125"/>
    </source>
</evidence>
<dbReference type="Proteomes" id="UP000694544">
    <property type="component" value="Unplaced"/>
</dbReference>
<dbReference type="FunFam" id="3.30.160.60:FF:002005">
    <property type="entry name" value="Zinc finger protein 200"/>
    <property type="match status" value="1"/>
</dbReference>
<comment type="similarity">
    <text evidence="2">Belongs to the krueppel C2H2-type zinc-finger protein family.</text>
</comment>
<keyword evidence="5 9" id="KW-0863">Zinc-finger</keyword>